<gene>
    <name evidence="3" type="ORF">H9L42_11290</name>
</gene>
<keyword evidence="4" id="KW-1185">Reference proteome</keyword>
<evidence type="ECO:0000313" key="3">
    <source>
        <dbReference type="EMBL" id="MBC6680402.1"/>
    </source>
</evidence>
<dbReference type="PANTHER" id="PTHR36566">
    <property type="entry name" value="NICKEL INSERTION PROTEIN-RELATED"/>
    <property type="match status" value="1"/>
</dbReference>
<dbReference type="AlphaFoldDB" id="A0A923NNJ2"/>
<dbReference type="Proteomes" id="UP000602647">
    <property type="component" value="Unassembled WGS sequence"/>
</dbReference>
<dbReference type="InterPro" id="IPR002822">
    <property type="entry name" value="Ni_insertion"/>
</dbReference>
<protein>
    <submittedName>
        <fullName evidence="3">DUF111 family protein</fullName>
    </submittedName>
</protein>
<dbReference type="RefSeq" id="WP_187303499.1">
    <property type="nucleotide sequence ID" value="NZ_JACRYT010000012.1"/>
</dbReference>
<accession>A0A923NNJ2</accession>
<evidence type="ECO:0000313" key="4">
    <source>
        <dbReference type="Proteomes" id="UP000602647"/>
    </source>
</evidence>
<evidence type="ECO:0000256" key="2">
    <source>
        <dbReference type="SAM" id="MobiDB-lite"/>
    </source>
</evidence>
<feature type="region of interest" description="Disordered" evidence="2">
    <location>
        <begin position="38"/>
        <end position="59"/>
    </location>
</feature>
<proteinExistence type="predicted"/>
<name>A0A923NNJ2_9FIRM</name>
<keyword evidence="1" id="KW-0533">Nickel</keyword>
<dbReference type="Pfam" id="PF01969">
    <property type="entry name" value="Ni_insertion"/>
    <property type="match status" value="1"/>
</dbReference>
<dbReference type="EMBL" id="JACRYT010000012">
    <property type="protein sequence ID" value="MBC6680402.1"/>
    <property type="molecule type" value="Genomic_DNA"/>
</dbReference>
<dbReference type="PANTHER" id="PTHR36566:SF1">
    <property type="entry name" value="PYRIDINIUM-3,5-BISTHIOCARBOXYLIC ACID MONONUCLEOTIDE NICKEL INSERTION PROTEIN"/>
    <property type="match status" value="1"/>
</dbReference>
<comment type="caution">
    <text evidence="3">The sequence shown here is derived from an EMBL/GenBank/DDBJ whole genome shotgun (WGS) entry which is preliminary data.</text>
</comment>
<feature type="compositionally biased region" description="Basic residues" evidence="2">
    <location>
        <begin position="42"/>
        <end position="59"/>
    </location>
</feature>
<evidence type="ECO:0000256" key="1">
    <source>
        <dbReference type="ARBA" id="ARBA00022596"/>
    </source>
</evidence>
<organism evidence="3 4">
    <name type="scientific">Zhenpiania hominis</name>
    <dbReference type="NCBI Taxonomy" id="2763644"/>
    <lineage>
        <taxon>Bacteria</taxon>
        <taxon>Bacillati</taxon>
        <taxon>Bacillota</taxon>
        <taxon>Clostridia</taxon>
        <taxon>Peptostreptococcales</taxon>
        <taxon>Anaerovoracaceae</taxon>
        <taxon>Zhenpiania</taxon>
    </lineage>
</organism>
<reference evidence="3" key="1">
    <citation type="submission" date="2020-08" db="EMBL/GenBank/DDBJ databases">
        <title>Genome public.</title>
        <authorList>
            <person name="Liu C."/>
            <person name="Sun Q."/>
        </authorList>
    </citation>
    <scope>NUCLEOTIDE SEQUENCE</scope>
    <source>
        <strain evidence="3">BX12</strain>
    </source>
</reference>
<sequence>MKLYFDCTSGVSSDMILNALTGLGADTGAAQRLRIEEEGHSQHSHGGHAHHHSHRSHREIRRLIEESELPQPVKDIMCSIYLVIARAEAKVHESDVENVHFHEVGRPQAIRNIAGIAAGLEDLGVQEILCSELHDGKGFIECSHGRIPVPVPAVMAMRETCDYVFATEDIETEMVTPSGLGVLMGIGAKYTEDMPRGRVVKTAVAKGGRDTGKEGLKAFLIEEGE</sequence>